<dbReference type="InterPro" id="IPR019595">
    <property type="entry name" value="DUF2470"/>
</dbReference>
<dbReference type="InterPro" id="IPR037119">
    <property type="entry name" value="Haem_oxidase_HugZ-like_sf"/>
</dbReference>
<sequence>MTYRFDDSIRAGVLAHMNGDHGGDNLLIVRAFGQADAVSATMSDLDGDGGVWNAELADGSTVAVAVAWPGGGITERPQIRAEIVKLYDAACERLGVAKRPHD</sequence>
<evidence type="ECO:0000259" key="1">
    <source>
        <dbReference type="Pfam" id="PF10615"/>
    </source>
</evidence>
<evidence type="ECO:0000313" key="3">
    <source>
        <dbReference type="Proteomes" id="UP000594480"/>
    </source>
</evidence>
<feature type="domain" description="DUF2470" evidence="1">
    <location>
        <begin position="11"/>
        <end position="86"/>
    </location>
</feature>
<dbReference type="KEGG" id="msf:IT882_15225"/>
<evidence type="ECO:0000313" key="2">
    <source>
        <dbReference type="EMBL" id="QPE04465.1"/>
    </source>
</evidence>
<dbReference type="RefSeq" id="WP_195692542.1">
    <property type="nucleotide sequence ID" value="NZ_CP064760.1"/>
</dbReference>
<name>A0A7S8MXN0_9MICO</name>
<organism evidence="2 3">
    <name type="scientific">Microbacterium schleiferi</name>
    <dbReference type="NCBI Taxonomy" id="69362"/>
    <lineage>
        <taxon>Bacteria</taxon>
        <taxon>Bacillati</taxon>
        <taxon>Actinomycetota</taxon>
        <taxon>Actinomycetes</taxon>
        <taxon>Micrococcales</taxon>
        <taxon>Microbacteriaceae</taxon>
        <taxon>Microbacterium</taxon>
    </lineage>
</organism>
<dbReference type="AlphaFoldDB" id="A0A7S8MXN0"/>
<keyword evidence="3" id="KW-1185">Reference proteome</keyword>
<reference evidence="2 3" key="1">
    <citation type="submission" date="2020-11" db="EMBL/GenBank/DDBJ databases">
        <title>Amino acid is mineralized and recycled by bacteria in oceanic microbiome.</title>
        <authorList>
            <person name="Zheng L.Y."/>
        </authorList>
    </citation>
    <scope>NUCLEOTIDE SEQUENCE [LARGE SCALE GENOMIC DNA]</scope>
    <source>
        <strain evidence="2 3">A32-1</strain>
    </source>
</reference>
<dbReference type="Gene3D" id="3.20.180.10">
    <property type="entry name" value="PNP-oxidase-like"/>
    <property type="match status" value="1"/>
</dbReference>
<gene>
    <name evidence="2" type="ORF">IT882_15225</name>
</gene>
<accession>A0A7S8MXN0</accession>
<protein>
    <submittedName>
        <fullName evidence="2">DUF2470 domain-containing protein</fullName>
    </submittedName>
</protein>
<proteinExistence type="predicted"/>
<dbReference type="Pfam" id="PF10615">
    <property type="entry name" value="DUF2470"/>
    <property type="match status" value="1"/>
</dbReference>
<dbReference type="Proteomes" id="UP000594480">
    <property type="component" value="Chromosome"/>
</dbReference>
<dbReference type="EMBL" id="CP064760">
    <property type="protein sequence ID" value="QPE04465.1"/>
    <property type="molecule type" value="Genomic_DNA"/>
</dbReference>